<comment type="caution">
    <text evidence="1">The sequence shown here is derived from an EMBL/GenBank/DDBJ whole genome shotgun (WGS) entry which is preliminary data.</text>
</comment>
<dbReference type="EMBL" id="JBHUMM010000005">
    <property type="protein sequence ID" value="MFD2670717.1"/>
    <property type="molecule type" value="Genomic_DNA"/>
</dbReference>
<proteinExistence type="predicted"/>
<keyword evidence="2" id="KW-1185">Reference proteome</keyword>
<reference evidence="2" key="1">
    <citation type="journal article" date="2019" name="Int. J. Syst. Evol. Microbiol.">
        <title>The Global Catalogue of Microorganisms (GCM) 10K type strain sequencing project: providing services to taxonomists for standard genome sequencing and annotation.</title>
        <authorList>
            <consortium name="The Broad Institute Genomics Platform"/>
            <consortium name="The Broad Institute Genome Sequencing Center for Infectious Disease"/>
            <person name="Wu L."/>
            <person name="Ma J."/>
        </authorList>
    </citation>
    <scope>NUCLEOTIDE SEQUENCE [LARGE SCALE GENOMIC DNA]</scope>
    <source>
        <strain evidence="2">KCTC 33676</strain>
    </source>
</reference>
<name>A0ABW5R6R9_9BACL</name>
<dbReference type="RefSeq" id="WP_379928141.1">
    <property type="nucleotide sequence ID" value="NZ_JBHUMM010000005.1"/>
</dbReference>
<organism evidence="1 2">
    <name type="scientific">Marinicrinis sediminis</name>
    <dbReference type="NCBI Taxonomy" id="1652465"/>
    <lineage>
        <taxon>Bacteria</taxon>
        <taxon>Bacillati</taxon>
        <taxon>Bacillota</taxon>
        <taxon>Bacilli</taxon>
        <taxon>Bacillales</taxon>
        <taxon>Paenibacillaceae</taxon>
    </lineage>
</organism>
<dbReference type="Proteomes" id="UP001597497">
    <property type="component" value="Unassembled WGS sequence"/>
</dbReference>
<evidence type="ECO:0000313" key="1">
    <source>
        <dbReference type="EMBL" id="MFD2670717.1"/>
    </source>
</evidence>
<protein>
    <recommendedName>
        <fullName evidence="3">Glycoside-hydrolase family GH114 TIM-barrel domain-containing protein</fullName>
    </recommendedName>
</protein>
<evidence type="ECO:0000313" key="2">
    <source>
        <dbReference type="Proteomes" id="UP001597497"/>
    </source>
</evidence>
<accession>A0ABW5R6R9</accession>
<evidence type="ECO:0008006" key="3">
    <source>
        <dbReference type="Google" id="ProtNLM"/>
    </source>
</evidence>
<sequence length="351" mass="40140">MRFSKMGMVFIMITLIFAGLFKHATVQDADAQERGAKLLIYYGTPKGINGSWDNELAARQFAMYDYVVWGAGLEEASHEHHLSSKEILKNVRDISPQTQLFGYVDIGVSTHDFSLREMKQKIRKWRQLGVSGIFLDDAGYDFEVPRERLNRVVKYVHHLGLPVCVNAWHPSDVFSSDRHDRYNPRGLPSELGSADYYLLENFIQPSGMKGNAAHPLIAEGWLNKLQQVTHYRQATGTKLLSVSMMDYQVYEESDLDAFFQIHEVAAAIFSLDGYGVSPMHYSSSAPYYDVVRHASYLSDYFNYYTVNPEVKTWAPEVPNVQGGHYLEREGFVLRTRLGHYEVAYPPTVKRE</sequence>
<gene>
    <name evidence="1" type="ORF">ACFSUC_03720</name>
</gene>